<dbReference type="PROSITE" id="PS50937">
    <property type="entry name" value="HTH_MERR_2"/>
    <property type="match status" value="1"/>
</dbReference>
<keyword evidence="2" id="KW-0238">DNA-binding</keyword>
<dbReference type="InterPro" id="IPR053988">
    <property type="entry name" value="MlrA-like_helical"/>
</dbReference>
<dbReference type="Pfam" id="PF13411">
    <property type="entry name" value="MerR_1"/>
    <property type="match status" value="1"/>
</dbReference>
<accession>A0ABY8G7Y7</accession>
<dbReference type="CDD" id="cd01104">
    <property type="entry name" value="HTH_MlrA-CarA"/>
    <property type="match status" value="1"/>
</dbReference>
<dbReference type="Pfam" id="PF22267">
    <property type="entry name" value="MlrA_C"/>
    <property type="match status" value="1"/>
</dbReference>
<evidence type="ECO:0000256" key="2">
    <source>
        <dbReference type="ARBA" id="ARBA00023125"/>
    </source>
</evidence>
<dbReference type="Gene3D" id="1.10.1660.10">
    <property type="match status" value="1"/>
</dbReference>
<gene>
    <name evidence="5" type="ORF">O1Q98_01605</name>
</gene>
<protein>
    <submittedName>
        <fullName evidence="5">MerR family transcriptional regulator</fullName>
    </submittedName>
</protein>
<keyword evidence="1" id="KW-0805">Transcription regulation</keyword>
<dbReference type="PROSITE" id="PS00552">
    <property type="entry name" value="HTH_MERR_1"/>
    <property type="match status" value="1"/>
</dbReference>
<dbReference type="PANTHER" id="PTHR30204">
    <property type="entry name" value="REDOX-CYCLING DRUG-SENSING TRANSCRIPTIONAL ACTIVATOR SOXR"/>
    <property type="match status" value="1"/>
</dbReference>
<keyword evidence="3" id="KW-0804">Transcription</keyword>
<sequence>MTTYSISEFSARCGVNAVTLRAWQRRYGLLSPKRTEGGHRVYDDADLIEVGIILSWIQKGVPIGQIKRLLEGQSVSTGQGNTDLQDALLTPLQSGELSRLRSLLYETGREYPSDYLVEKVLRPLRARLASPQETIQTLHHLLDSVIISYCAFCLEGARKRAGTDVIVAGWQLQDTTEVWLEALRRTPSSQRCSVVPQSLTYPRPELMPGCSWLLVNAQPLTAEQHHQHQQWLAANHRIELVILSQQEVA</sequence>
<dbReference type="PANTHER" id="PTHR30204:SF67">
    <property type="entry name" value="HTH-TYPE TRANSCRIPTIONAL REGULATOR MLRA-RELATED"/>
    <property type="match status" value="1"/>
</dbReference>
<dbReference type="Proteomes" id="UP001219630">
    <property type="component" value="Chromosome"/>
</dbReference>
<keyword evidence="6" id="KW-1185">Reference proteome</keyword>
<proteinExistence type="predicted"/>
<evidence type="ECO:0000313" key="5">
    <source>
        <dbReference type="EMBL" id="WFN56051.1"/>
    </source>
</evidence>
<name>A0ABY8G7Y7_9GAMM</name>
<dbReference type="EMBL" id="CP114280">
    <property type="protein sequence ID" value="WFN56051.1"/>
    <property type="molecule type" value="Genomic_DNA"/>
</dbReference>
<dbReference type="SMART" id="SM00422">
    <property type="entry name" value="HTH_MERR"/>
    <property type="match status" value="1"/>
</dbReference>
<evidence type="ECO:0000259" key="4">
    <source>
        <dbReference type="PROSITE" id="PS50937"/>
    </source>
</evidence>
<feature type="domain" description="HTH merR-type" evidence="4">
    <location>
        <begin position="3"/>
        <end position="72"/>
    </location>
</feature>
<dbReference type="RefSeq" id="WP_125259490.1">
    <property type="nucleotide sequence ID" value="NZ_CP114280.1"/>
</dbReference>
<organism evidence="5 6">
    <name type="scientific">Dickeya lacustris</name>
    <dbReference type="NCBI Taxonomy" id="2259638"/>
    <lineage>
        <taxon>Bacteria</taxon>
        <taxon>Pseudomonadati</taxon>
        <taxon>Pseudomonadota</taxon>
        <taxon>Gammaproteobacteria</taxon>
        <taxon>Enterobacterales</taxon>
        <taxon>Pectobacteriaceae</taxon>
        <taxon>Dickeya</taxon>
    </lineage>
</organism>
<dbReference type="SUPFAM" id="SSF46955">
    <property type="entry name" value="Putative DNA-binding domain"/>
    <property type="match status" value="1"/>
</dbReference>
<dbReference type="InterPro" id="IPR047057">
    <property type="entry name" value="MerR_fam"/>
</dbReference>
<evidence type="ECO:0000256" key="3">
    <source>
        <dbReference type="ARBA" id="ARBA00023163"/>
    </source>
</evidence>
<dbReference type="InterPro" id="IPR053987">
    <property type="entry name" value="MlrA-like_C"/>
</dbReference>
<evidence type="ECO:0000313" key="6">
    <source>
        <dbReference type="Proteomes" id="UP001219630"/>
    </source>
</evidence>
<dbReference type="Pfam" id="PF22270">
    <property type="entry name" value="MlrA_helical"/>
    <property type="match status" value="1"/>
</dbReference>
<dbReference type="InterPro" id="IPR000551">
    <property type="entry name" value="MerR-type_HTH_dom"/>
</dbReference>
<dbReference type="InterPro" id="IPR009061">
    <property type="entry name" value="DNA-bd_dom_put_sf"/>
</dbReference>
<evidence type="ECO:0000256" key="1">
    <source>
        <dbReference type="ARBA" id="ARBA00023015"/>
    </source>
</evidence>
<reference evidence="5 6" key="1">
    <citation type="submission" date="2022-12" db="EMBL/GenBank/DDBJ databases">
        <title>Complete genome sequencing of Dickeya lacustris type strain LMG30899.</title>
        <authorList>
            <person name="Dobhal S."/>
            <person name="Arizala D."/>
            <person name="Arif M."/>
        </authorList>
    </citation>
    <scope>NUCLEOTIDE SEQUENCE [LARGE SCALE GENOMIC DNA]</scope>
    <source>
        <strain evidence="5 6">LMG30899</strain>
    </source>
</reference>